<name>A0A6A5WL49_9PLEO</name>
<reference evidence="1" key="1">
    <citation type="journal article" date="2020" name="Stud. Mycol.">
        <title>101 Dothideomycetes genomes: a test case for predicting lifestyles and emergence of pathogens.</title>
        <authorList>
            <person name="Haridas S."/>
            <person name="Albert R."/>
            <person name="Binder M."/>
            <person name="Bloem J."/>
            <person name="Labutti K."/>
            <person name="Salamov A."/>
            <person name="Andreopoulos B."/>
            <person name="Baker S."/>
            <person name="Barry K."/>
            <person name="Bills G."/>
            <person name="Bluhm B."/>
            <person name="Cannon C."/>
            <person name="Castanera R."/>
            <person name="Culley D."/>
            <person name="Daum C."/>
            <person name="Ezra D."/>
            <person name="Gonzalez J."/>
            <person name="Henrissat B."/>
            <person name="Kuo A."/>
            <person name="Liang C."/>
            <person name="Lipzen A."/>
            <person name="Lutzoni F."/>
            <person name="Magnuson J."/>
            <person name="Mondo S."/>
            <person name="Nolan M."/>
            <person name="Ohm R."/>
            <person name="Pangilinan J."/>
            <person name="Park H.-J."/>
            <person name="Ramirez L."/>
            <person name="Alfaro M."/>
            <person name="Sun H."/>
            <person name="Tritt A."/>
            <person name="Yoshinaga Y."/>
            <person name="Zwiers L.-H."/>
            <person name="Turgeon B."/>
            <person name="Goodwin S."/>
            <person name="Spatafora J."/>
            <person name="Crous P."/>
            <person name="Grigoriev I."/>
        </authorList>
    </citation>
    <scope>NUCLEOTIDE SEQUENCE</scope>
    <source>
        <strain evidence="1">CBS 123094</strain>
    </source>
</reference>
<dbReference type="EMBL" id="ML977582">
    <property type="protein sequence ID" value="KAF2001644.1"/>
    <property type="molecule type" value="Genomic_DNA"/>
</dbReference>
<organism evidence="1 2">
    <name type="scientific">Amniculicola lignicola CBS 123094</name>
    <dbReference type="NCBI Taxonomy" id="1392246"/>
    <lineage>
        <taxon>Eukaryota</taxon>
        <taxon>Fungi</taxon>
        <taxon>Dikarya</taxon>
        <taxon>Ascomycota</taxon>
        <taxon>Pezizomycotina</taxon>
        <taxon>Dothideomycetes</taxon>
        <taxon>Pleosporomycetidae</taxon>
        <taxon>Pleosporales</taxon>
        <taxon>Amniculicolaceae</taxon>
        <taxon>Amniculicola</taxon>
    </lineage>
</organism>
<accession>A0A6A5WL49</accession>
<gene>
    <name evidence="1" type="ORF">P154DRAFT_521680</name>
</gene>
<evidence type="ECO:0000313" key="2">
    <source>
        <dbReference type="Proteomes" id="UP000799779"/>
    </source>
</evidence>
<sequence>MASADIPKTIGALQSKARLPFELGLACGQLLHMIPFLVTTHLDHRADYKHNPLDASIDTVEFTAAVDGQVERLRTLDDHLDPFPSDLEVDRKQRRPRRKAKVYYTSLLETWMREQIIVGELGTILLAYDVLATQQFNKGLDWGKNRLAWRLYPSQNVVFEAGDEDWSAWLKRHCEQLGMMSAREGLSALDESLMG</sequence>
<dbReference type="AlphaFoldDB" id="A0A6A5WL49"/>
<dbReference type="Proteomes" id="UP000799779">
    <property type="component" value="Unassembled WGS sequence"/>
</dbReference>
<dbReference type="OrthoDB" id="3786143at2759"/>
<keyword evidence="2" id="KW-1185">Reference proteome</keyword>
<evidence type="ECO:0000313" key="1">
    <source>
        <dbReference type="EMBL" id="KAF2001644.1"/>
    </source>
</evidence>
<proteinExistence type="predicted"/>
<protein>
    <submittedName>
        <fullName evidence="1">Uncharacterized protein</fullName>
    </submittedName>
</protein>